<dbReference type="GO" id="GO:0000278">
    <property type="term" value="P:mitotic cell cycle"/>
    <property type="evidence" value="ECO:0007669"/>
    <property type="project" value="TreeGrafter"/>
</dbReference>
<dbReference type="RefSeq" id="XP_022963958.1">
    <property type="nucleotide sequence ID" value="XM_023108190.1"/>
</dbReference>
<evidence type="ECO:0000313" key="6">
    <source>
        <dbReference type="RefSeq" id="XP_022963958.1"/>
    </source>
</evidence>
<dbReference type="InterPro" id="IPR036390">
    <property type="entry name" value="WH_DNA-bd_sf"/>
</dbReference>
<name>A0A6J1HJE5_CUCMO</name>
<feature type="compositionally biased region" description="Low complexity" evidence="3">
    <location>
        <begin position="24"/>
        <end position="38"/>
    </location>
</feature>
<dbReference type="CDD" id="cd08674">
    <property type="entry name" value="Cdt1_m"/>
    <property type="match status" value="1"/>
</dbReference>
<keyword evidence="5" id="KW-1185">Reference proteome</keyword>
<dbReference type="KEGG" id="cmos:111464103"/>
<proteinExistence type="inferred from homology"/>
<dbReference type="GO" id="GO:0030174">
    <property type="term" value="P:regulation of DNA-templated DNA replication initiation"/>
    <property type="evidence" value="ECO:0007669"/>
    <property type="project" value="InterPro"/>
</dbReference>
<dbReference type="AlphaFoldDB" id="A0A6J1HJE5"/>
<dbReference type="SUPFAM" id="SSF46785">
    <property type="entry name" value="Winged helix' DNA-binding domain"/>
    <property type="match status" value="1"/>
</dbReference>
<gene>
    <name evidence="6" type="primary">LOC111464103</name>
</gene>
<feature type="region of interest" description="Disordered" evidence="3">
    <location>
        <begin position="68"/>
        <end position="105"/>
    </location>
</feature>
<dbReference type="InterPro" id="IPR045173">
    <property type="entry name" value="Cdt1"/>
</dbReference>
<feature type="compositionally biased region" description="Basic and acidic residues" evidence="3">
    <location>
        <begin position="482"/>
        <end position="495"/>
    </location>
</feature>
<dbReference type="CDD" id="cd08767">
    <property type="entry name" value="Cdt1_c"/>
    <property type="match status" value="1"/>
</dbReference>
<feature type="compositionally biased region" description="Basic and acidic residues" evidence="3">
    <location>
        <begin position="68"/>
        <end position="82"/>
    </location>
</feature>
<evidence type="ECO:0000313" key="5">
    <source>
        <dbReference type="Proteomes" id="UP000504609"/>
    </source>
</evidence>
<feature type="domain" description="CDT1 Geminin-binding" evidence="4">
    <location>
        <begin position="115"/>
        <end position="247"/>
    </location>
</feature>
<organism evidence="5 6">
    <name type="scientific">Cucurbita moschata</name>
    <name type="common">Winter crookneck squash</name>
    <name type="synonym">Cucurbita pepo var. moschata</name>
    <dbReference type="NCBI Taxonomy" id="3662"/>
    <lineage>
        <taxon>Eukaryota</taxon>
        <taxon>Viridiplantae</taxon>
        <taxon>Streptophyta</taxon>
        <taxon>Embryophyta</taxon>
        <taxon>Tracheophyta</taxon>
        <taxon>Spermatophyta</taxon>
        <taxon>Magnoliopsida</taxon>
        <taxon>eudicotyledons</taxon>
        <taxon>Gunneridae</taxon>
        <taxon>Pentapetalae</taxon>
        <taxon>rosids</taxon>
        <taxon>fabids</taxon>
        <taxon>Cucurbitales</taxon>
        <taxon>Cucurbitaceae</taxon>
        <taxon>Cucurbiteae</taxon>
        <taxon>Cucurbita</taxon>
    </lineage>
</organism>
<accession>A0A6J1HJE5</accession>
<feature type="compositionally biased region" description="Polar residues" evidence="3">
    <location>
        <begin position="94"/>
        <end position="105"/>
    </location>
</feature>
<dbReference type="GeneID" id="111464103"/>
<dbReference type="Proteomes" id="UP000504609">
    <property type="component" value="Unplaced"/>
</dbReference>
<dbReference type="FunFam" id="1.10.10.1420:FF:000003">
    <property type="entry name" value="CDT1-like protein a chloroplastic"/>
    <property type="match status" value="1"/>
</dbReference>
<feature type="compositionally biased region" description="Low complexity" evidence="3">
    <location>
        <begin position="1"/>
        <end position="16"/>
    </location>
</feature>
<dbReference type="Pfam" id="PF16679">
    <property type="entry name" value="CDT1_C"/>
    <property type="match status" value="1"/>
</dbReference>
<feature type="region of interest" description="Disordered" evidence="3">
    <location>
        <begin position="415"/>
        <end position="502"/>
    </location>
</feature>
<feature type="region of interest" description="Disordered" evidence="3">
    <location>
        <begin position="1"/>
        <end position="51"/>
    </location>
</feature>
<reference evidence="6" key="1">
    <citation type="submission" date="2025-08" db="UniProtKB">
        <authorList>
            <consortium name="RefSeq"/>
        </authorList>
    </citation>
    <scope>IDENTIFICATION</scope>
    <source>
        <tissue evidence="6">Young leaves</tissue>
    </source>
</reference>
<dbReference type="GO" id="GO:0000076">
    <property type="term" value="P:DNA replication checkpoint signaling"/>
    <property type="evidence" value="ECO:0007669"/>
    <property type="project" value="TreeGrafter"/>
</dbReference>
<evidence type="ECO:0000256" key="2">
    <source>
        <dbReference type="ARBA" id="ARBA00023306"/>
    </source>
</evidence>
<dbReference type="GO" id="GO:0070182">
    <property type="term" value="F:DNA polymerase binding"/>
    <property type="evidence" value="ECO:0007669"/>
    <property type="project" value="TreeGrafter"/>
</dbReference>
<dbReference type="InterPro" id="IPR032054">
    <property type="entry name" value="Cdt1_C"/>
</dbReference>
<protein>
    <submittedName>
        <fullName evidence="6">CDT1-like protein b</fullName>
    </submittedName>
</protein>
<keyword evidence="2" id="KW-0131">Cell cycle</keyword>
<dbReference type="Gene3D" id="1.10.10.1420">
    <property type="entry name" value="DNA replication factor Cdt1, C-terminal WH domain"/>
    <property type="match status" value="1"/>
</dbReference>
<dbReference type="InterPro" id="IPR038090">
    <property type="entry name" value="Cdt1_C_WH_dom_sf"/>
</dbReference>
<dbReference type="PANTHER" id="PTHR28637">
    <property type="entry name" value="DNA REPLICATION FACTOR CDT1"/>
    <property type="match status" value="1"/>
</dbReference>
<dbReference type="PANTHER" id="PTHR28637:SF1">
    <property type="entry name" value="DNA REPLICATION FACTOR CDT1"/>
    <property type="match status" value="1"/>
</dbReference>
<evidence type="ECO:0000256" key="1">
    <source>
        <dbReference type="ARBA" id="ARBA00008356"/>
    </source>
</evidence>
<dbReference type="InterPro" id="IPR014939">
    <property type="entry name" value="CDT1_Gemini-bd-like"/>
</dbReference>
<comment type="similarity">
    <text evidence="1">Belongs to the Cdt1 family.</text>
</comment>
<evidence type="ECO:0000256" key="3">
    <source>
        <dbReference type="SAM" id="MobiDB-lite"/>
    </source>
</evidence>
<dbReference type="GO" id="GO:0003677">
    <property type="term" value="F:DNA binding"/>
    <property type="evidence" value="ECO:0007669"/>
    <property type="project" value="InterPro"/>
</dbReference>
<dbReference type="SMART" id="SM01075">
    <property type="entry name" value="CDT1"/>
    <property type="match status" value="1"/>
</dbReference>
<dbReference type="GO" id="GO:0071163">
    <property type="term" value="P:DNA replication preinitiation complex assembly"/>
    <property type="evidence" value="ECO:0007669"/>
    <property type="project" value="InterPro"/>
</dbReference>
<sequence>MDASEKISSPSSSLPFKSKKTLRSNSKSLLQDQQSLSSKTPEKSAELTTRTRSRKVALSIKEVRRAAESVRESNRQLPRDLTTEGSKSVRRQIDSWSNECPSSRFKTSVDKSKKLTEKFEILSKFFDSLDSVMRLLRFKGVASNFSNVCPKIEVLTDRRFSYGHLAQMKFIVPEAIELKKVMIFDERTSCMKPDLHISFNFSVLDNKDNLETGNQYMQLRKLFKARLSEFASSHPEIDDVPKDLLPKPFNCSSQDLFPKTNFLSSVKAPIEQLAAEQPAISSTSVAEDHSNENQGFRIIKSTMTVSGPSKQKELIGLSHFSPSFTRHFSQKVNREMEKTGQAAKRSDQIPFCSDAETKIETESSSMPFSPVKLPSYSTCNSNCPENYASPLRSSALPLPTTPSNMAARVALTNEDDPTAKTSDIKSTPAKLVSTPARLMASTPAMAPPKRSSMSPDEDDSSRSANKLVRRPPRSRSLVFDTPTKEDKNDDQKDLTRCASPDDDILDILPQSLVQSIREKERKIKEEQMPAISQAKRRQKMIASLPKLFNAIFFLFHKRTVITREELIYKIIVGNVDIVDKKEIEEQINLLLELVPDWISEKLASSGDVLLCIDKLSSAETIRARLAEAK</sequence>
<evidence type="ECO:0000259" key="4">
    <source>
        <dbReference type="SMART" id="SM01075"/>
    </source>
</evidence>
<dbReference type="GO" id="GO:0005634">
    <property type="term" value="C:nucleus"/>
    <property type="evidence" value="ECO:0007669"/>
    <property type="project" value="TreeGrafter"/>
</dbReference>
<dbReference type="Pfam" id="PF08839">
    <property type="entry name" value="CDT1"/>
    <property type="match status" value="1"/>
</dbReference>